<dbReference type="KEGG" id="pprt:ET464_16660"/>
<feature type="transmembrane region" description="Helical" evidence="8">
    <location>
        <begin position="176"/>
        <end position="198"/>
    </location>
</feature>
<feature type="transmembrane region" description="Helical" evidence="8">
    <location>
        <begin position="18"/>
        <end position="38"/>
    </location>
</feature>
<evidence type="ECO:0000256" key="6">
    <source>
        <dbReference type="ARBA" id="ARBA00023136"/>
    </source>
</evidence>
<keyword evidence="5 8" id="KW-1133">Transmembrane helix</keyword>
<dbReference type="EMBL" id="CP035492">
    <property type="protein sequence ID" value="QAY67776.1"/>
    <property type="molecule type" value="Genomic_DNA"/>
</dbReference>
<evidence type="ECO:0000259" key="9">
    <source>
        <dbReference type="Pfam" id="PF02706"/>
    </source>
</evidence>
<name>A0A4P6EY66_9BACL</name>
<dbReference type="PANTHER" id="PTHR32309:SF13">
    <property type="entry name" value="FERRIC ENTEROBACTIN TRANSPORT PROTEIN FEPE"/>
    <property type="match status" value="1"/>
</dbReference>
<evidence type="ECO:0000313" key="10">
    <source>
        <dbReference type="EMBL" id="QAY67776.1"/>
    </source>
</evidence>
<sequence length="256" mass="27968">MSNELELKDYFLIIRKRLALIIAIVVCITAITAVYSIFFKDPIYEASTKIIVNRTSAQAATQDLDINEINSNIKIIDTYKEIIKTPAILDKVAAQHPELGLSAKQLAGKIKVSSVNNTQVMTVVVTDVSYPVAARAVNAVSEVFQQEIPHVFNVENVSILNKADVEDDPSPVSPNVPLNIVIGFVVSLMLAVGISFLLEYMDDTIKTEADVQRYLGQPTLALIAKVNPNELSSKNAGLSKNKNQQAGEWNSVTIGK</sequence>
<protein>
    <submittedName>
        <fullName evidence="10">Lipopolysaccharide biosynthesis protein</fullName>
    </submittedName>
</protein>
<dbReference type="GO" id="GO:0005886">
    <property type="term" value="C:plasma membrane"/>
    <property type="evidence" value="ECO:0007669"/>
    <property type="project" value="UniProtKB-SubCell"/>
</dbReference>
<dbReference type="AlphaFoldDB" id="A0A4P6EY66"/>
<dbReference type="PANTHER" id="PTHR32309">
    <property type="entry name" value="TYROSINE-PROTEIN KINASE"/>
    <property type="match status" value="1"/>
</dbReference>
<dbReference type="InterPro" id="IPR003856">
    <property type="entry name" value="LPS_length_determ_N"/>
</dbReference>
<evidence type="ECO:0000256" key="1">
    <source>
        <dbReference type="ARBA" id="ARBA00004651"/>
    </source>
</evidence>
<gene>
    <name evidence="10" type="ORF">ET464_16660</name>
</gene>
<keyword evidence="4 8" id="KW-0812">Transmembrane</keyword>
<dbReference type="OrthoDB" id="2360475at2"/>
<proteinExistence type="inferred from homology"/>
<keyword evidence="11" id="KW-1185">Reference proteome</keyword>
<evidence type="ECO:0000313" key="11">
    <source>
        <dbReference type="Proteomes" id="UP000293568"/>
    </source>
</evidence>
<feature type="region of interest" description="Disordered" evidence="7">
    <location>
        <begin position="234"/>
        <end position="256"/>
    </location>
</feature>
<dbReference type="GO" id="GO:0004713">
    <property type="term" value="F:protein tyrosine kinase activity"/>
    <property type="evidence" value="ECO:0007669"/>
    <property type="project" value="TreeGrafter"/>
</dbReference>
<organism evidence="10 11">
    <name type="scientific">Paenibacillus protaetiae</name>
    <dbReference type="NCBI Taxonomy" id="2509456"/>
    <lineage>
        <taxon>Bacteria</taxon>
        <taxon>Bacillati</taxon>
        <taxon>Bacillota</taxon>
        <taxon>Bacilli</taxon>
        <taxon>Bacillales</taxon>
        <taxon>Paenibacillaceae</taxon>
        <taxon>Paenibacillus</taxon>
    </lineage>
</organism>
<dbReference type="RefSeq" id="WP_129442903.1">
    <property type="nucleotide sequence ID" value="NZ_CP035492.1"/>
</dbReference>
<evidence type="ECO:0000256" key="4">
    <source>
        <dbReference type="ARBA" id="ARBA00022692"/>
    </source>
</evidence>
<keyword evidence="3" id="KW-1003">Cell membrane</keyword>
<dbReference type="InterPro" id="IPR050445">
    <property type="entry name" value="Bact_polysacc_biosynth/exp"/>
</dbReference>
<accession>A0A4P6EY66</accession>
<comment type="subcellular location">
    <subcellularLocation>
        <location evidence="1">Cell membrane</location>
        <topology evidence="1">Multi-pass membrane protein</topology>
    </subcellularLocation>
</comment>
<evidence type="ECO:0000256" key="2">
    <source>
        <dbReference type="ARBA" id="ARBA00006683"/>
    </source>
</evidence>
<evidence type="ECO:0000256" key="8">
    <source>
        <dbReference type="SAM" id="Phobius"/>
    </source>
</evidence>
<evidence type="ECO:0000256" key="7">
    <source>
        <dbReference type="SAM" id="MobiDB-lite"/>
    </source>
</evidence>
<feature type="domain" description="Polysaccharide chain length determinant N-terminal" evidence="9">
    <location>
        <begin position="3"/>
        <end position="95"/>
    </location>
</feature>
<comment type="similarity">
    <text evidence="2">Belongs to the CpsC/CapA family.</text>
</comment>
<dbReference type="Pfam" id="PF02706">
    <property type="entry name" value="Wzz"/>
    <property type="match status" value="1"/>
</dbReference>
<dbReference type="Proteomes" id="UP000293568">
    <property type="component" value="Chromosome"/>
</dbReference>
<reference evidence="10 11" key="1">
    <citation type="submission" date="2019-01" db="EMBL/GenBank/DDBJ databases">
        <title>Genome sequencing of strain FW100M-2.</title>
        <authorList>
            <person name="Heo J."/>
            <person name="Kim S.-J."/>
            <person name="Kim J.-S."/>
            <person name="Hong S.-B."/>
            <person name="Kwon S.-W."/>
        </authorList>
    </citation>
    <scope>NUCLEOTIDE SEQUENCE [LARGE SCALE GENOMIC DNA]</scope>
    <source>
        <strain evidence="10 11">FW100M-2</strain>
    </source>
</reference>
<evidence type="ECO:0000256" key="5">
    <source>
        <dbReference type="ARBA" id="ARBA00022989"/>
    </source>
</evidence>
<keyword evidence="6 8" id="KW-0472">Membrane</keyword>
<evidence type="ECO:0000256" key="3">
    <source>
        <dbReference type="ARBA" id="ARBA00022475"/>
    </source>
</evidence>